<dbReference type="GO" id="GO:0005787">
    <property type="term" value="C:signal peptidase complex"/>
    <property type="evidence" value="ECO:0007669"/>
    <property type="project" value="UniProtKB-UniRule"/>
</dbReference>
<evidence type="ECO:0000256" key="7">
    <source>
        <dbReference type="ARBA" id="ARBA00023136"/>
    </source>
</evidence>
<evidence type="ECO:0000256" key="6">
    <source>
        <dbReference type="ARBA" id="ARBA00022989"/>
    </source>
</evidence>
<reference evidence="11" key="1">
    <citation type="submission" date="2013-11" db="EMBL/GenBank/DDBJ databases">
        <title>Genome sequence of the fusiform rust pathogen reveals effectors for host alternation and coevolution with pine.</title>
        <authorList>
            <consortium name="DOE Joint Genome Institute"/>
            <person name="Smith K."/>
            <person name="Pendleton A."/>
            <person name="Kubisiak T."/>
            <person name="Anderson C."/>
            <person name="Salamov A."/>
            <person name="Aerts A."/>
            <person name="Riley R."/>
            <person name="Clum A."/>
            <person name="Lindquist E."/>
            <person name="Ence D."/>
            <person name="Campbell M."/>
            <person name="Kronenberg Z."/>
            <person name="Feau N."/>
            <person name="Dhillon B."/>
            <person name="Hamelin R."/>
            <person name="Burleigh J."/>
            <person name="Smith J."/>
            <person name="Yandell M."/>
            <person name="Nelson C."/>
            <person name="Grigoriev I."/>
            <person name="Davis J."/>
        </authorList>
    </citation>
    <scope>NUCLEOTIDE SEQUENCE</scope>
    <source>
        <strain evidence="11">G11</strain>
    </source>
</reference>
<feature type="transmembrane region" description="Helical" evidence="10">
    <location>
        <begin position="12"/>
        <end position="32"/>
    </location>
</feature>
<gene>
    <name evidence="11" type="ORF">CROQUDRAFT_69638</name>
</gene>
<name>A0A9P6N6N4_9BASI</name>
<keyword evidence="7 9" id="KW-0472">Membrane</keyword>
<evidence type="ECO:0000256" key="5">
    <source>
        <dbReference type="ARBA" id="ARBA00022968"/>
    </source>
</evidence>
<keyword evidence="4 9" id="KW-0256">Endoplasmic reticulum</keyword>
<dbReference type="Proteomes" id="UP000886653">
    <property type="component" value="Unassembled WGS sequence"/>
</dbReference>
<dbReference type="PANTHER" id="PTHR12804:SF0">
    <property type="entry name" value="SIGNAL PEPTIDASE COMPLEX SUBUNIT 3"/>
    <property type="match status" value="1"/>
</dbReference>
<dbReference type="GO" id="GO:0045047">
    <property type="term" value="P:protein targeting to ER"/>
    <property type="evidence" value="ECO:0007669"/>
    <property type="project" value="TreeGrafter"/>
</dbReference>
<evidence type="ECO:0000256" key="4">
    <source>
        <dbReference type="ARBA" id="ARBA00022824"/>
    </source>
</evidence>
<evidence type="ECO:0000313" key="12">
    <source>
        <dbReference type="Proteomes" id="UP000886653"/>
    </source>
</evidence>
<keyword evidence="5" id="KW-0735">Signal-anchor</keyword>
<dbReference type="InterPro" id="IPR007653">
    <property type="entry name" value="SPC3"/>
</dbReference>
<evidence type="ECO:0000256" key="9">
    <source>
        <dbReference type="PIRNR" id="PIRNR016089"/>
    </source>
</evidence>
<evidence type="ECO:0000313" key="11">
    <source>
        <dbReference type="EMBL" id="KAG0140128.1"/>
    </source>
</evidence>
<keyword evidence="6 10" id="KW-1133">Transmembrane helix</keyword>
<dbReference type="GO" id="GO:0006465">
    <property type="term" value="P:signal peptide processing"/>
    <property type="evidence" value="ECO:0007669"/>
    <property type="project" value="UniProtKB-UniRule"/>
</dbReference>
<accession>A0A9P6N6N4</accession>
<dbReference type="AlphaFoldDB" id="A0A9P6N6N4"/>
<protein>
    <recommendedName>
        <fullName evidence="9">Signal peptidase subunit 3</fullName>
    </recommendedName>
</protein>
<proteinExistence type="inferred from homology"/>
<comment type="caution">
    <text evidence="11">The sequence shown here is derived from an EMBL/GenBank/DDBJ whole genome shotgun (WGS) entry which is preliminary data.</text>
</comment>
<dbReference type="Pfam" id="PF04573">
    <property type="entry name" value="SPC22"/>
    <property type="match status" value="1"/>
</dbReference>
<evidence type="ECO:0000256" key="10">
    <source>
        <dbReference type="SAM" id="Phobius"/>
    </source>
</evidence>
<comment type="similarity">
    <text evidence="2 9">Belongs to the SPCS3 family.</text>
</comment>
<evidence type="ECO:0000256" key="1">
    <source>
        <dbReference type="ARBA" id="ARBA00004648"/>
    </source>
</evidence>
<evidence type="ECO:0000256" key="8">
    <source>
        <dbReference type="ARBA" id="ARBA00045670"/>
    </source>
</evidence>
<keyword evidence="3 10" id="KW-0812">Transmembrane</keyword>
<dbReference type="OrthoDB" id="10261524at2759"/>
<dbReference type="EMBL" id="MU167473">
    <property type="protein sequence ID" value="KAG0140128.1"/>
    <property type="molecule type" value="Genomic_DNA"/>
</dbReference>
<keyword evidence="12" id="KW-1185">Reference proteome</keyword>
<sequence>MHTIIQRINGVSAFATTTLMVLMAAIAAVSYLNEPSAKPGRIEVSDVVVTWGNDKRDYYDRKPREWTNLRFDLEADLRSLFTYNTKQVFVFLVANYSTPTFPNNEVVIWDRIIRKSKDAKINLSGARNKYAFKHIGGSFRNLTATYTLHYNLMPKLGALTWGTAGSTTSPVSFPNVTAGRPTRSVAAK</sequence>
<evidence type="ECO:0000256" key="2">
    <source>
        <dbReference type="ARBA" id="ARBA00009289"/>
    </source>
</evidence>
<evidence type="ECO:0000256" key="3">
    <source>
        <dbReference type="ARBA" id="ARBA00022692"/>
    </source>
</evidence>
<dbReference type="PIRSF" id="PIRSF016089">
    <property type="entry name" value="SPC22"/>
    <property type="match status" value="1"/>
</dbReference>
<organism evidence="11 12">
    <name type="scientific">Cronartium quercuum f. sp. fusiforme G11</name>
    <dbReference type="NCBI Taxonomy" id="708437"/>
    <lineage>
        <taxon>Eukaryota</taxon>
        <taxon>Fungi</taxon>
        <taxon>Dikarya</taxon>
        <taxon>Basidiomycota</taxon>
        <taxon>Pucciniomycotina</taxon>
        <taxon>Pucciniomycetes</taxon>
        <taxon>Pucciniales</taxon>
        <taxon>Coleosporiaceae</taxon>
        <taxon>Cronartium</taxon>
    </lineage>
</organism>
<comment type="function">
    <text evidence="8">Essential component of the signal peptidase complex (SPC) which catalyzes the cleavage of N-terminal signal sequences from nascent proteins as they are translocated into the lumen of the endoplasmic reticulum. Essential for the SPC catalytic activity, possibly by stabilizing and positioning the active center of the complex close to the lumenal surface. Essential for viability.</text>
</comment>
<comment type="subcellular location">
    <subcellularLocation>
        <location evidence="1">Endoplasmic reticulum membrane</location>
        <topology evidence="1">Single-pass type II membrane protein</topology>
    </subcellularLocation>
</comment>
<dbReference type="PANTHER" id="PTHR12804">
    <property type="entry name" value="MICROSOMAL SIGNAL PEPTIDASE 23 KD SUBUNIT SPC22/23"/>
    <property type="match status" value="1"/>
</dbReference>